<evidence type="ECO:0000313" key="7">
    <source>
        <dbReference type="Proteomes" id="UP000176965"/>
    </source>
</evidence>
<comment type="catalytic activity">
    <reaction evidence="4">
        <text>2 cob(II)alamin + reduced [electron-transfer flavoprotein] + 2 ATP = 2 adenosylcob(III)alamin + 2 triphosphate + oxidized [electron-transfer flavoprotein] + 3 H(+)</text>
        <dbReference type="Rhea" id="RHEA:28671"/>
        <dbReference type="Rhea" id="RHEA-COMP:10685"/>
        <dbReference type="Rhea" id="RHEA-COMP:10686"/>
        <dbReference type="ChEBI" id="CHEBI:15378"/>
        <dbReference type="ChEBI" id="CHEBI:16304"/>
        <dbReference type="ChEBI" id="CHEBI:18036"/>
        <dbReference type="ChEBI" id="CHEBI:18408"/>
        <dbReference type="ChEBI" id="CHEBI:30616"/>
        <dbReference type="ChEBI" id="CHEBI:57692"/>
        <dbReference type="ChEBI" id="CHEBI:58307"/>
        <dbReference type="EC" id="2.5.1.17"/>
    </reaction>
</comment>
<dbReference type="GO" id="GO:0005524">
    <property type="term" value="F:ATP binding"/>
    <property type="evidence" value="ECO:0007669"/>
    <property type="project" value="UniProtKB-UniRule"/>
</dbReference>
<gene>
    <name evidence="6" type="ORF">A2541_00735</name>
</gene>
<evidence type="ECO:0000313" key="6">
    <source>
        <dbReference type="EMBL" id="OHA46038.1"/>
    </source>
</evidence>
<dbReference type="STRING" id="1802338.A2541_00735"/>
<dbReference type="NCBIfam" id="TIGR00636">
    <property type="entry name" value="PduO_Nterm"/>
    <property type="match status" value="1"/>
</dbReference>
<dbReference type="EMBL" id="MHSQ01000037">
    <property type="protein sequence ID" value="OHA46038.1"/>
    <property type="molecule type" value="Genomic_DNA"/>
</dbReference>
<dbReference type="EC" id="2.5.1.17" evidence="4"/>
<comment type="similarity">
    <text evidence="4">Belongs to the Cob(I)alamin adenosyltransferase family.</text>
</comment>
<dbReference type="InterPro" id="IPR029499">
    <property type="entry name" value="PduO-typ"/>
</dbReference>
<dbReference type="Gene3D" id="1.20.1200.10">
    <property type="entry name" value="Cobalamin adenosyltransferase-like"/>
    <property type="match status" value="1"/>
</dbReference>
<name>A0A1G2PCH7_9BACT</name>
<dbReference type="PANTHER" id="PTHR12213:SF0">
    <property type="entry name" value="CORRINOID ADENOSYLTRANSFERASE MMAB"/>
    <property type="match status" value="1"/>
</dbReference>
<dbReference type="PANTHER" id="PTHR12213">
    <property type="entry name" value="CORRINOID ADENOSYLTRANSFERASE"/>
    <property type="match status" value="1"/>
</dbReference>
<reference evidence="6 7" key="1">
    <citation type="journal article" date="2016" name="Nat. Commun.">
        <title>Thousands of microbial genomes shed light on interconnected biogeochemical processes in an aquifer system.</title>
        <authorList>
            <person name="Anantharaman K."/>
            <person name="Brown C.T."/>
            <person name="Hug L.A."/>
            <person name="Sharon I."/>
            <person name="Castelle C.J."/>
            <person name="Probst A.J."/>
            <person name="Thomas B.C."/>
            <person name="Singh A."/>
            <person name="Wilkins M.J."/>
            <person name="Karaoz U."/>
            <person name="Brodie E.L."/>
            <person name="Williams K.H."/>
            <person name="Hubbard S.S."/>
            <person name="Banfield J.F."/>
        </authorList>
    </citation>
    <scope>NUCLEOTIDE SEQUENCE [LARGE SCALE GENOMIC DNA]</scope>
</reference>
<dbReference type="GO" id="GO:0009236">
    <property type="term" value="P:cobalamin biosynthetic process"/>
    <property type="evidence" value="ECO:0007669"/>
    <property type="project" value="UniProtKB-UniRule"/>
</dbReference>
<dbReference type="InterPro" id="IPR016030">
    <property type="entry name" value="CblAdoTrfase-like"/>
</dbReference>
<evidence type="ECO:0000256" key="2">
    <source>
        <dbReference type="ARBA" id="ARBA00022741"/>
    </source>
</evidence>
<accession>A0A1G2PCH7</accession>
<dbReference type="UniPathway" id="UPA00148">
    <property type="reaction ID" value="UER00233"/>
</dbReference>
<keyword evidence="3 4" id="KW-0067">ATP-binding</keyword>
<protein>
    <recommendedName>
        <fullName evidence="4">Corrinoid adenosyltransferase</fullName>
        <ecNumber evidence="4">2.5.1.17</ecNumber>
    </recommendedName>
    <alternativeName>
        <fullName evidence="4">Cob(II)alamin adenosyltransferase</fullName>
    </alternativeName>
    <alternativeName>
        <fullName evidence="4">Cob(II)yrinic acid a,c-diamide adenosyltransferase</fullName>
    </alternativeName>
    <alternativeName>
        <fullName evidence="4">Cobinamide/cobalamin adenosyltransferase</fullName>
    </alternativeName>
</protein>
<dbReference type="Proteomes" id="UP000176965">
    <property type="component" value="Unassembled WGS sequence"/>
</dbReference>
<dbReference type="SUPFAM" id="SSF89028">
    <property type="entry name" value="Cobalamin adenosyltransferase-like"/>
    <property type="match status" value="1"/>
</dbReference>
<keyword evidence="4" id="KW-0169">Cobalamin biosynthesis</keyword>
<evidence type="ECO:0000256" key="1">
    <source>
        <dbReference type="ARBA" id="ARBA00022679"/>
    </source>
</evidence>
<organism evidence="6 7">
    <name type="scientific">Candidatus Taylorbacteria bacterium RIFOXYD2_FULL_36_9</name>
    <dbReference type="NCBI Taxonomy" id="1802338"/>
    <lineage>
        <taxon>Bacteria</taxon>
        <taxon>Candidatus Tayloriibacteriota</taxon>
    </lineage>
</organism>
<dbReference type="AlphaFoldDB" id="A0A1G2PCH7"/>
<comment type="caution">
    <text evidence="6">The sequence shown here is derived from an EMBL/GenBank/DDBJ whole genome shotgun (WGS) entry which is preliminary data.</text>
</comment>
<comment type="catalytic activity">
    <reaction evidence="4">
        <text>2 cob(II)yrinate a,c diamide + reduced [electron-transfer flavoprotein] + 2 ATP = 2 adenosylcob(III)yrinate a,c-diamide + 2 triphosphate + oxidized [electron-transfer flavoprotein] + 3 H(+)</text>
        <dbReference type="Rhea" id="RHEA:11528"/>
        <dbReference type="Rhea" id="RHEA-COMP:10685"/>
        <dbReference type="Rhea" id="RHEA-COMP:10686"/>
        <dbReference type="ChEBI" id="CHEBI:15378"/>
        <dbReference type="ChEBI" id="CHEBI:18036"/>
        <dbReference type="ChEBI" id="CHEBI:30616"/>
        <dbReference type="ChEBI" id="CHEBI:57692"/>
        <dbReference type="ChEBI" id="CHEBI:58307"/>
        <dbReference type="ChEBI" id="CHEBI:58503"/>
        <dbReference type="ChEBI" id="CHEBI:58537"/>
        <dbReference type="EC" id="2.5.1.17"/>
    </reaction>
</comment>
<dbReference type="Pfam" id="PF01923">
    <property type="entry name" value="Cob_adeno_trans"/>
    <property type="match status" value="1"/>
</dbReference>
<evidence type="ECO:0000259" key="5">
    <source>
        <dbReference type="Pfam" id="PF01923"/>
    </source>
</evidence>
<sequence length="176" mass="19461">MLYTKKGDEGTTKIFNCDQRISKSSAIAEALGSLDETNSFLGIVKAKLAERNITLFSVGPERAVDIIQEMQENLFIIQAEVAGAGKTIGEEKIREEEDLMSGIEKEIPPITSFIISGVTIESAELDFARTLVRQTERRVVKVKEEGLVKVSTNTLAYLNRLSSLLYALAVQAREHN</sequence>
<proteinExistence type="inferred from homology"/>
<keyword evidence="1 4" id="KW-0808">Transferase</keyword>
<dbReference type="InterPro" id="IPR036451">
    <property type="entry name" value="CblAdoTrfase-like_sf"/>
</dbReference>
<evidence type="ECO:0000256" key="4">
    <source>
        <dbReference type="RuleBase" id="RU366026"/>
    </source>
</evidence>
<dbReference type="GO" id="GO:0008817">
    <property type="term" value="F:corrinoid adenosyltransferase activity"/>
    <property type="evidence" value="ECO:0007669"/>
    <property type="project" value="UniProtKB-UniRule"/>
</dbReference>
<keyword evidence="2 4" id="KW-0547">Nucleotide-binding</keyword>
<comment type="pathway">
    <text evidence="4">Cofactor biosynthesis; adenosylcobalamin biosynthesis; adenosylcobalamin from cob(II)yrinate a,c-diamide: step 2/7.</text>
</comment>
<evidence type="ECO:0000256" key="3">
    <source>
        <dbReference type="ARBA" id="ARBA00022840"/>
    </source>
</evidence>
<feature type="domain" description="Cobalamin adenosyltransferase-like" evidence="5">
    <location>
        <begin position="2"/>
        <end position="170"/>
    </location>
</feature>